<keyword evidence="12 19" id="KW-0276">Fatty acid metabolism</keyword>
<keyword evidence="24" id="KW-0436">Ligase</keyword>
<comment type="similarity">
    <text evidence="19">Belongs to the AccA family.</text>
</comment>
<reference evidence="24" key="1">
    <citation type="submission" date="2020-10" db="EMBL/GenBank/DDBJ databases">
        <authorList>
            <person name="Gilroy R."/>
        </authorList>
    </citation>
    <scope>NUCLEOTIDE SEQUENCE</scope>
    <source>
        <strain evidence="24">CHK180-2868</strain>
    </source>
</reference>
<dbReference type="AlphaFoldDB" id="A0A9D1A3L8"/>
<dbReference type="GO" id="GO:0006633">
    <property type="term" value="P:fatty acid biosynthetic process"/>
    <property type="evidence" value="ECO:0007669"/>
    <property type="project" value="UniProtKB-KW"/>
</dbReference>
<feature type="binding site" evidence="20">
    <location>
        <position position="45"/>
    </location>
    <ligand>
        <name>Zn(2+)</name>
        <dbReference type="ChEBI" id="CHEBI:29105"/>
    </ligand>
</feature>
<evidence type="ECO:0000256" key="12">
    <source>
        <dbReference type="ARBA" id="ARBA00022832"/>
    </source>
</evidence>
<evidence type="ECO:0000256" key="2">
    <source>
        <dbReference type="ARBA" id="ARBA00004956"/>
    </source>
</evidence>
<dbReference type="Gene3D" id="3.90.226.10">
    <property type="entry name" value="2-enoyl-CoA Hydratase, Chain A, domain 1"/>
    <property type="match status" value="2"/>
</dbReference>
<dbReference type="NCBIfam" id="NF041504">
    <property type="entry name" value="AccA_sub"/>
    <property type="match status" value="1"/>
</dbReference>
<dbReference type="GO" id="GO:0005524">
    <property type="term" value="F:ATP binding"/>
    <property type="evidence" value="ECO:0007669"/>
    <property type="project" value="UniProtKB-KW"/>
</dbReference>
<dbReference type="PANTHER" id="PTHR42853">
    <property type="entry name" value="ACETYL-COENZYME A CARBOXYLASE CARBOXYL TRANSFERASE SUBUNIT ALPHA"/>
    <property type="match status" value="1"/>
</dbReference>
<evidence type="ECO:0000256" key="20">
    <source>
        <dbReference type="HAMAP-Rule" id="MF_01395"/>
    </source>
</evidence>
<dbReference type="SUPFAM" id="SSF52096">
    <property type="entry name" value="ClpP/crotonase"/>
    <property type="match status" value="2"/>
</dbReference>
<dbReference type="PROSITE" id="PS50989">
    <property type="entry name" value="COA_CT_CTER"/>
    <property type="match status" value="1"/>
</dbReference>
<feature type="region of interest" description="Disordered" evidence="21">
    <location>
        <begin position="304"/>
        <end position="329"/>
    </location>
</feature>
<keyword evidence="6 19" id="KW-0963">Cytoplasm</keyword>
<comment type="subcellular location">
    <subcellularLocation>
        <location evidence="1 19">Cytoplasm</location>
    </subcellularLocation>
</comment>
<evidence type="ECO:0000256" key="5">
    <source>
        <dbReference type="ARBA" id="ARBA00011664"/>
    </source>
</evidence>
<evidence type="ECO:0000256" key="14">
    <source>
        <dbReference type="ARBA" id="ARBA00022840"/>
    </source>
</evidence>
<comment type="catalytic activity">
    <reaction evidence="18 19">
        <text>N(6)-carboxybiotinyl-L-lysyl-[protein] + acetyl-CoA = N(6)-biotinyl-L-lysyl-[protein] + malonyl-CoA</text>
        <dbReference type="Rhea" id="RHEA:54728"/>
        <dbReference type="Rhea" id="RHEA-COMP:10505"/>
        <dbReference type="Rhea" id="RHEA-COMP:10506"/>
        <dbReference type="ChEBI" id="CHEBI:57288"/>
        <dbReference type="ChEBI" id="CHEBI:57384"/>
        <dbReference type="ChEBI" id="CHEBI:83144"/>
        <dbReference type="ChEBI" id="CHEBI:83145"/>
        <dbReference type="EC" id="2.1.3.15"/>
    </reaction>
</comment>
<proteinExistence type="inferred from homology"/>
<comment type="cofactor">
    <cofactor evidence="20">
        <name>Zn(2+)</name>
        <dbReference type="ChEBI" id="CHEBI:29105"/>
    </cofactor>
    <text evidence="20">Binds 1 zinc ion per subunit.</text>
</comment>
<evidence type="ECO:0000313" key="24">
    <source>
        <dbReference type="EMBL" id="HIR05406.1"/>
    </source>
</evidence>
<keyword evidence="10 19" id="KW-0547">Nucleotide-binding</keyword>
<evidence type="ECO:0000256" key="4">
    <source>
        <dbReference type="ARBA" id="ARBA00010284"/>
    </source>
</evidence>
<dbReference type="InterPro" id="IPR011762">
    <property type="entry name" value="COA_CT_N"/>
</dbReference>
<dbReference type="PRINTS" id="PR01069">
    <property type="entry name" value="ACCCTRFRASEA"/>
</dbReference>
<accession>A0A9D1A3L8</accession>
<evidence type="ECO:0000256" key="8">
    <source>
        <dbReference type="ARBA" id="ARBA00022679"/>
    </source>
</evidence>
<dbReference type="Proteomes" id="UP000824250">
    <property type="component" value="Unassembled WGS sequence"/>
</dbReference>
<organism evidence="24 25">
    <name type="scientific">Candidatus Copromonas faecavium</name>
    <name type="common">nom. illeg.</name>
    <dbReference type="NCBI Taxonomy" id="2840740"/>
    <lineage>
        <taxon>Bacteria</taxon>
        <taxon>Bacillati</taxon>
        <taxon>Bacillota</taxon>
        <taxon>Clostridia</taxon>
        <taxon>Lachnospirales</taxon>
        <taxon>Lachnospiraceae</taxon>
        <taxon>Candidatus Copromonas (nom. illeg.)</taxon>
    </lineage>
</organism>
<dbReference type="HAMAP" id="MF_01395">
    <property type="entry name" value="AcetylCoA_CT_beta"/>
    <property type="match status" value="1"/>
</dbReference>
<dbReference type="HAMAP" id="MF_00823">
    <property type="entry name" value="AcetylCoA_CT_alpha"/>
    <property type="match status" value="1"/>
</dbReference>
<evidence type="ECO:0000256" key="6">
    <source>
        <dbReference type="ARBA" id="ARBA00022490"/>
    </source>
</evidence>
<keyword evidence="15 19" id="KW-0443">Lipid metabolism</keyword>
<dbReference type="EC" id="2.1.3.15" evidence="19"/>
<dbReference type="GO" id="GO:0009317">
    <property type="term" value="C:acetyl-CoA carboxylase complex"/>
    <property type="evidence" value="ECO:0007669"/>
    <property type="project" value="InterPro"/>
</dbReference>
<keyword evidence="7 19" id="KW-0444">Lipid biosynthesis</keyword>
<evidence type="ECO:0000256" key="18">
    <source>
        <dbReference type="ARBA" id="ARBA00049152"/>
    </source>
</evidence>
<name>A0A9D1A3L8_9FIRM</name>
<evidence type="ECO:0000256" key="19">
    <source>
        <dbReference type="HAMAP-Rule" id="MF_00823"/>
    </source>
</evidence>
<dbReference type="InterPro" id="IPR001095">
    <property type="entry name" value="Acetyl_CoA_COase_a_su"/>
</dbReference>
<dbReference type="Pfam" id="PF17848">
    <property type="entry name" value="Zn_ribbon_ACC"/>
    <property type="match status" value="1"/>
</dbReference>
<evidence type="ECO:0000256" key="1">
    <source>
        <dbReference type="ARBA" id="ARBA00004496"/>
    </source>
</evidence>
<dbReference type="PROSITE" id="PS50980">
    <property type="entry name" value="COA_CT_NTER"/>
    <property type="match status" value="1"/>
</dbReference>
<evidence type="ECO:0000259" key="22">
    <source>
        <dbReference type="PROSITE" id="PS50980"/>
    </source>
</evidence>
<keyword evidence="14 19" id="KW-0067">ATP-binding</keyword>
<dbReference type="GO" id="GO:0008270">
    <property type="term" value="F:zinc ion binding"/>
    <property type="evidence" value="ECO:0007669"/>
    <property type="project" value="UniProtKB-UniRule"/>
</dbReference>
<evidence type="ECO:0000256" key="15">
    <source>
        <dbReference type="ARBA" id="ARBA00023098"/>
    </source>
</evidence>
<comment type="similarity">
    <text evidence="3">In the C-terminal section; belongs to the AccA family.</text>
</comment>
<sequence length="606" mass="66553">MLRDMFKKTYTIIDTKRVSGEKPEEKGGDASPTVPAGLWRKCNKCGKPIYVEDVRNNYYICPKCGGYFRVHAYRRIEITADEGTFEEWDKEMPVSNPLNFPGYEKKLAAAREKTKLDEAIVIGKCSIGDYPAVLGVCDARFLMSSMGHNVGEKITRAIERATKEKLPVILFACSGGARMQEGMVSLMQMAKTAAALKRHHEAGQLFISVLTDPTTGGVTASFAMLGDIILAEPGALIGFAGPRVIEQTIGQKLPEGFQRSEFLLEHGFVDKIVKREEMKETLALFLKLHAKRPESVFQAGWEPERVQETEDESGINTSGADDGVSKDGAAARRNVRRTKIFSAGAVLRSAWDSVLLSRKSDRPVASDYISALFDDFVELHGDRYYKDDSAVVGGIASFHGIPVTVIGQEKGRSTKENIRRNFGMPSPDGYRKALRLMKQAEAFGRPVICFVDTPGAFCGIEAEERGQGEAIARNLFEMSSLKVPVLSIVIGEGGSGGALAMAVANEVWMMENAIYSVLSPEGFASILWKDSKRADEAAKVMKVTAAELKELGIIERVIPENAPASPETLPDIADVMDGAIEEFLKTWGPMSGEELASKRYDRFRSF</sequence>
<comment type="function">
    <text evidence="17 20">Component of the acetyl coenzyme A carboxylase (ACC) complex. Biotin carboxylase (BC) catalyzes the carboxylation of biotin on its carrier protein (BCCP) and then the CO(2) group is transferred by the transcarboxylase to acetyl-CoA to form malonyl-CoA.</text>
</comment>
<evidence type="ECO:0000256" key="13">
    <source>
        <dbReference type="ARBA" id="ARBA00022833"/>
    </source>
</evidence>
<evidence type="ECO:0000256" key="3">
    <source>
        <dbReference type="ARBA" id="ARBA00006276"/>
    </source>
</evidence>
<gene>
    <name evidence="20" type="primary">accD</name>
    <name evidence="19" type="synonym">accA</name>
    <name evidence="24" type="ORF">IAB28_05505</name>
</gene>
<dbReference type="NCBIfam" id="NF004344">
    <property type="entry name" value="PRK05724.1"/>
    <property type="match status" value="1"/>
</dbReference>
<protein>
    <recommendedName>
        <fullName evidence="19 20">Multifunctional fusion protein</fullName>
    </recommendedName>
    <domain>
        <recommendedName>
            <fullName evidence="19">Acetyl-coenzyme A carboxylase carboxyl transferase subunit alpha</fullName>
            <shortName evidence="19">ACCase subunit alpha</shortName>
            <shortName evidence="19">Acetyl-CoA carboxylase carboxyltransferase subunit alpha</shortName>
            <ecNumber evidence="19">2.1.3.15</ecNumber>
        </recommendedName>
    </domain>
    <domain>
        <recommendedName>
            <fullName evidence="20">Acetyl-coenzyme A carboxylase carboxyl transferase subunit beta</fullName>
            <shortName evidence="20">ACCase subunit beta</shortName>
            <shortName evidence="20">Acetyl-CoA carboxylase carboxyltransferase subunit beta</shortName>
        </recommendedName>
    </domain>
</protein>
<reference evidence="24" key="2">
    <citation type="journal article" date="2021" name="PeerJ">
        <title>Extensive microbial diversity within the chicken gut microbiome revealed by metagenomics and culture.</title>
        <authorList>
            <person name="Gilroy R."/>
            <person name="Ravi A."/>
            <person name="Getino M."/>
            <person name="Pursley I."/>
            <person name="Horton D.L."/>
            <person name="Alikhan N.F."/>
            <person name="Baker D."/>
            <person name="Gharbi K."/>
            <person name="Hall N."/>
            <person name="Watson M."/>
            <person name="Adriaenssens E.M."/>
            <person name="Foster-Nyarko E."/>
            <person name="Jarju S."/>
            <person name="Secka A."/>
            <person name="Antonio M."/>
            <person name="Oren A."/>
            <person name="Chaudhuri R.R."/>
            <person name="La Ragione R."/>
            <person name="Hildebrand F."/>
            <person name="Pallen M.J."/>
        </authorList>
    </citation>
    <scope>NUCLEOTIDE SEQUENCE</scope>
    <source>
        <strain evidence="24">CHK180-2868</strain>
    </source>
</reference>
<dbReference type="InterPro" id="IPR011763">
    <property type="entry name" value="COA_CT_C"/>
</dbReference>
<dbReference type="Pfam" id="PF01039">
    <property type="entry name" value="Carboxyl_trans"/>
    <property type="match status" value="1"/>
</dbReference>
<dbReference type="PANTHER" id="PTHR42853:SF3">
    <property type="entry name" value="ACETYL-COENZYME A CARBOXYLASE CARBOXYL TRANSFERASE SUBUNIT ALPHA, CHLOROPLASTIC"/>
    <property type="match status" value="1"/>
</dbReference>
<keyword evidence="8 19" id="KW-0808">Transferase</keyword>
<comment type="subunit">
    <text evidence="19">Acetyl-CoA carboxylase is a heterohexamer composed of biotin carboxyl carrier protein (AccB), biotin carboxylase (AccC) and two subunits each of ACCase subunit alpha (AccA) and ACCase subunit beta (AccD).</text>
</comment>
<keyword evidence="11 20" id="KW-0863">Zinc-finger</keyword>
<feature type="binding site" evidence="20">
    <location>
        <position position="64"/>
    </location>
    <ligand>
        <name>Zn(2+)</name>
        <dbReference type="ChEBI" id="CHEBI:29105"/>
    </ligand>
</feature>
<feature type="binding site" evidence="20">
    <location>
        <position position="42"/>
    </location>
    <ligand>
        <name>Zn(2+)</name>
        <dbReference type="ChEBI" id="CHEBI:29105"/>
    </ligand>
</feature>
<keyword evidence="13 20" id="KW-0862">Zinc</keyword>
<evidence type="ECO:0000313" key="25">
    <source>
        <dbReference type="Proteomes" id="UP000824250"/>
    </source>
</evidence>
<feature type="domain" description="CoA carboxyltransferase N-terminal" evidence="22">
    <location>
        <begin position="38"/>
        <end position="304"/>
    </location>
</feature>
<dbReference type="GO" id="GO:0016743">
    <property type="term" value="F:carboxyl- or carbamoyltransferase activity"/>
    <property type="evidence" value="ECO:0007669"/>
    <property type="project" value="UniProtKB-UniRule"/>
</dbReference>
<dbReference type="InterPro" id="IPR034733">
    <property type="entry name" value="AcCoA_carboxyl_beta"/>
</dbReference>
<dbReference type="InterPro" id="IPR000438">
    <property type="entry name" value="Acetyl_CoA_COase_Trfase_b_su"/>
</dbReference>
<dbReference type="InterPro" id="IPR041010">
    <property type="entry name" value="Znf-ACC"/>
</dbReference>
<evidence type="ECO:0000256" key="7">
    <source>
        <dbReference type="ARBA" id="ARBA00022516"/>
    </source>
</evidence>
<evidence type="ECO:0000259" key="23">
    <source>
        <dbReference type="PROSITE" id="PS50989"/>
    </source>
</evidence>
<feature type="binding site" evidence="20">
    <location>
        <position position="61"/>
    </location>
    <ligand>
        <name>Zn(2+)</name>
        <dbReference type="ChEBI" id="CHEBI:29105"/>
    </ligand>
</feature>
<keyword evidence="16 19" id="KW-0275">Fatty acid biosynthesis</keyword>
<comment type="subunit">
    <text evidence="5">Acetyl-CoA carboxylase is a heterotetramer composed of biotin carboxyl carrier protein (AccB), biotin carboxylase (AccC) and two subunits of ACCase subunit beta/alpha.</text>
</comment>
<comment type="similarity">
    <text evidence="20">Belongs to the AccD/PCCB family.</text>
</comment>
<evidence type="ECO:0000256" key="10">
    <source>
        <dbReference type="ARBA" id="ARBA00022741"/>
    </source>
</evidence>
<dbReference type="EMBL" id="DVGC01000029">
    <property type="protein sequence ID" value="HIR05406.1"/>
    <property type="molecule type" value="Genomic_DNA"/>
</dbReference>
<comment type="caution">
    <text evidence="24">The sequence shown here is derived from an EMBL/GenBank/DDBJ whole genome shotgun (WGS) entry which is preliminary data.</text>
</comment>
<dbReference type="GO" id="GO:2001295">
    <property type="term" value="P:malonyl-CoA biosynthetic process"/>
    <property type="evidence" value="ECO:0007669"/>
    <property type="project" value="UniProtKB-UniRule"/>
</dbReference>
<evidence type="ECO:0000256" key="11">
    <source>
        <dbReference type="ARBA" id="ARBA00022771"/>
    </source>
</evidence>
<dbReference type="NCBIfam" id="TIGR00515">
    <property type="entry name" value="accD"/>
    <property type="match status" value="1"/>
</dbReference>
<keyword evidence="9 20" id="KW-0479">Metal-binding</keyword>
<dbReference type="NCBIfam" id="TIGR00513">
    <property type="entry name" value="accA"/>
    <property type="match status" value="1"/>
</dbReference>
<evidence type="ECO:0000256" key="17">
    <source>
        <dbReference type="ARBA" id="ARBA00025280"/>
    </source>
</evidence>
<comment type="pathway">
    <text evidence="2 19">Lipid metabolism; malonyl-CoA biosynthesis; malonyl-CoA from acetyl-CoA: step 1/1.</text>
</comment>
<evidence type="ECO:0000256" key="21">
    <source>
        <dbReference type="SAM" id="MobiDB-lite"/>
    </source>
</evidence>
<comment type="function">
    <text evidence="19">Component of the acetyl coenzyme A carboxylase (ACC) complex. First, biotin carboxylase catalyzes the carboxylation of biotin on its carrier protein (BCCP) and then the CO(2) group is transferred by the carboxyltransferase to acetyl-CoA to form malonyl-CoA.</text>
</comment>
<feature type="zinc finger region" description="C4-type" evidence="20">
    <location>
        <begin position="42"/>
        <end position="64"/>
    </location>
</feature>
<evidence type="ECO:0000256" key="9">
    <source>
        <dbReference type="ARBA" id="ARBA00022723"/>
    </source>
</evidence>
<evidence type="ECO:0000256" key="16">
    <source>
        <dbReference type="ARBA" id="ARBA00023160"/>
    </source>
</evidence>
<feature type="domain" description="CoA carboxyltransferase C-terminal" evidence="23">
    <location>
        <begin position="339"/>
        <end position="586"/>
    </location>
</feature>
<dbReference type="InterPro" id="IPR029045">
    <property type="entry name" value="ClpP/crotonase-like_dom_sf"/>
</dbReference>
<comment type="similarity">
    <text evidence="4">In the N-terminal section; belongs to the AccD/PCCB family.</text>
</comment>
<dbReference type="GO" id="GO:0003989">
    <property type="term" value="F:acetyl-CoA carboxylase activity"/>
    <property type="evidence" value="ECO:0007669"/>
    <property type="project" value="InterPro"/>
</dbReference>
<dbReference type="Pfam" id="PF03255">
    <property type="entry name" value="ACCA"/>
    <property type="match status" value="1"/>
</dbReference>